<evidence type="ECO:0000313" key="1">
    <source>
        <dbReference type="EMBL" id="GAG16342.1"/>
    </source>
</evidence>
<dbReference type="Gene3D" id="3.40.50.150">
    <property type="entry name" value="Vaccinia Virus protein VP39"/>
    <property type="match status" value="1"/>
</dbReference>
<comment type="caution">
    <text evidence="1">The sequence shown here is derived from an EMBL/GenBank/DDBJ whole genome shotgun (WGS) entry which is preliminary data.</text>
</comment>
<dbReference type="InterPro" id="IPR029063">
    <property type="entry name" value="SAM-dependent_MTases_sf"/>
</dbReference>
<reference evidence="1" key="1">
    <citation type="journal article" date="2014" name="Front. Microbiol.">
        <title>High frequency of phylogenetically diverse reductive dehalogenase-homologous genes in deep subseafloor sedimentary metagenomes.</title>
        <authorList>
            <person name="Kawai M."/>
            <person name="Futagami T."/>
            <person name="Toyoda A."/>
            <person name="Takaki Y."/>
            <person name="Nishi S."/>
            <person name="Hori S."/>
            <person name="Arai W."/>
            <person name="Tsubouchi T."/>
            <person name="Morono Y."/>
            <person name="Uchiyama I."/>
            <person name="Ito T."/>
            <person name="Fujiyama A."/>
            <person name="Inagaki F."/>
            <person name="Takami H."/>
        </authorList>
    </citation>
    <scope>NUCLEOTIDE SEQUENCE</scope>
    <source>
        <strain evidence="1">Expedition CK06-06</strain>
    </source>
</reference>
<sequence length="128" mass="14327">MTDFAAVLRPGGLLLIQKRNFDAIMRDRVRWMGPQSHHEGDREWLFVRFYDFNPDGTLTLNIVTLRRDEAGEWTQQVEATALRPLLHAELSSAITAAGFGDLACYGDMTGVPFDPETSGNLIVTAMNE</sequence>
<organism evidence="1">
    <name type="scientific">marine sediment metagenome</name>
    <dbReference type="NCBI Taxonomy" id="412755"/>
    <lineage>
        <taxon>unclassified sequences</taxon>
        <taxon>metagenomes</taxon>
        <taxon>ecological metagenomes</taxon>
    </lineage>
</organism>
<name>X0VZ18_9ZZZZ</name>
<protein>
    <recommendedName>
        <fullName evidence="2">Methyltransferase type 11 domain-containing protein</fullName>
    </recommendedName>
</protein>
<dbReference type="EMBL" id="BARS01033909">
    <property type="protein sequence ID" value="GAG16342.1"/>
    <property type="molecule type" value="Genomic_DNA"/>
</dbReference>
<proteinExistence type="predicted"/>
<dbReference type="AlphaFoldDB" id="X0VZ18"/>
<gene>
    <name evidence="1" type="ORF">S01H1_52463</name>
</gene>
<accession>X0VZ18</accession>
<dbReference type="SUPFAM" id="SSF53335">
    <property type="entry name" value="S-adenosyl-L-methionine-dependent methyltransferases"/>
    <property type="match status" value="1"/>
</dbReference>
<evidence type="ECO:0008006" key="2">
    <source>
        <dbReference type="Google" id="ProtNLM"/>
    </source>
</evidence>
<dbReference type="Gene3D" id="3.30.46.10">
    <property type="entry name" value="Glycine N-methyltransferase, chain A, domain 1"/>
    <property type="match status" value="1"/>
</dbReference>